<dbReference type="Proteomes" id="UP000037046">
    <property type="component" value="Unassembled WGS sequence"/>
</dbReference>
<dbReference type="PANTHER" id="PTHR43547:SF2">
    <property type="entry name" value="HYBRID SIGNAL TRANSDUCTION HISTIDINE KINASE C"/>
    <property type="match status" value="1"/>
</dbReference>
<dbReference type="InterPro" id="IPR004358">
    <property type="entry name" value="Sig_transdc_His_kin-like_C"/>
</dbReference>
<evidence type="ECO:0000256" key="3">
    <source>
        <dbReference type="ARBA" id="ARBA00012438"/>
    </source>
</evidence>
<dbReference type="InterPro" id="IPR036097">
    <property type="entry name" value="HisK_dim/P_sf"/>
</dbReference>
<accession>A0A0L6CV35</accession>
<dbReference type="SUPFAM" id="SSF55874">
    <property type="entry name" value="ATPase domain of HSP90 chaperone/DNA topoisomerase II/histidine kinase"/>
    <property type="match status" value="1"/>
</dbReference>
<sequence length="528" mass="57652">MRLRQTESLKAKLGIGAALLGGVTLVLAAILYLGMTRVADRLEAALATETRMARYSTLSREASTFIVIATETVQTERPPEVRAERLEPVSKAIARTFTLLRSDLEKAVEEARALGLDAQSRQATQSLGLARMEALLQNTLQALRSPERDRDRLRAYIDSFASGFDPLLNQAVNTEIILRNEVLAGIERLRARLSRIAIVTGIVSLVLVAGFYLLLIRPQFRRLDRLRRAAREIGQENFAVALPEGGRDEIGLLYAETDRMARALSERRDAVQAEWDRLNETIAQRTEELRAANTRLEEIDDNRRRFFADISHELRTPLTVILMEAQIGRQGGEGASDAFATIETRAARLNRRIDDLLRVARSENGQLALDPVAVPLERIAAEVVEEVQAEIDTAGLSLEVAEIPAVTVICDPNWARQVIVGLVRNAISHAREGGALRLSAEVDTQGAGLTLTDNGPGIAPEAQALVFERFEQAGRGRGQGFGIGLALAKWVVEAQGGQIALLSPVPREAAIGDAPGTKISVRLPRGSG</sequence>
<dbReference type="PROSITE" id="PS50109">
    <property type="entry name" value="HIS_KIN"/>
    <property type="match status" value="1"/>
</dbReference>
<dbReference type="Gene3D" id="3.30.565.10">
    <property type="entry name" value="Histidine kinase-like ATPase, C-terminal domain"/>
    <property type="match status" value="1"/>
</dbReference>
<evidence type="ECO:0000256" key="4">
    <source>
        <dbReference type="ARBA" id="ARBA00022553"/>
    </source>
</evidence>
<keyword evidence="5 10" id="KW-0808">Transferase</keyword>
<proteinExistence type="predicted"/>
<reference evidence="11" key="1">
    <citation type="submission" date="2015-07" db="EMBL/GenBank/DDBJ databases">
        <title>Draft Genome Sequence of Roseovarius tolerans EL-164, a producer of N-Acylated Alanine Methyl Esters (NAMEs).</title>
        <authorList>
            <person name="Voget S."/>
            <person name="Bruns H."/>
            <person name="Wagner-Doebler I."/>
            <person name="Schulz S."/>
            <person name="Daniel R."/>
        </authorList>
    </citation>
    <scope>NUCLEOTIDE SEQUENCE [LARGE SCALE GENOMIC DNA]</scope>
    <source>
        <strain evidence="11">EL-164</strain>
    </source>
</reference>
<dbReference type="Pfam" id="PF00672">
    <property type="entry name" value="HAMP"/>
    <property type="match status" value="1"/>
</dbReference>
<comment type="caution">
    <text evidence="10">The sequence shown here is derived from an EMBL/GenBank/DDBJ whole genome shotgun (WGS) entry which is preliminary data.</text>
</comment>
<dbReference type="PATRIC" id="fig|74031.6.peg.1863"/>
<dbReference type="EMBL" id="LGVV01000020">
    <property type="protein sequence ID" value="KNX41627.1"/>
    <property type="molecule type" value="Genomic_DNA"/>
</dbReference>
<dbReference type="Gene3D" id="1.10.287.130">
    <property type="match status" value="1"/>
</dbReference>
<evidence type="ECO:0000259" key="8">
    <source>
        <dbReference type="PROSITE" id="PS50109"/>
    </source>
</evidence>
<organism evidence="10 11">
    <name type="scientific">Roseovarius tolerans</name>
    <dbReference type="NCBI Taxonomy" id="74031"/>
    <lineage>
        <taxon>Bacteria</taxon>
        <taxon>Pseudomonadati</taxon>
        <taxon>Pseudomonadota</taxon>
        <taxon>Alphaproteobacteria</taxon>
        <taxon>Rhodobacterales</taxon>
        <taxon>Roseobacteraceae</taxon>
        <taxon>Roseovarius</taxon>
    </lineage>
</organism>
<dbReference type="STRING" id="74031.SAMN04488077_108133"/>
<evidence type="ECO:0000256" key="7">
    <source>
        <dbReference type="SAM" id="Phobius"/>
    </source>
</evidence>
<gene>
    <name evidence="10" type="primary">tmoS</name>
    <name evidence="10" type="ORF">ROTO_18270</name>
</gene>
<evidence type="ECO:0000256" key="2">
    <source>
        <dbReference type="ARBA" id="ARBA00004370"/>
    </source>
</evidence>
<dbReference type="Pfam" id="PF02518">
    <property type="entry name" value="HATPase_c"/>
    <property type="match status" value="1"/>
</dbReference>
<keyword evidence="11" id="KW-1185">Reference proteome</keyword>
<evidence type="ECO:0000256" key="1">
    <source>
        <dbReference type="ARBA" id="ARBA00000085"/>
    </source>
</evidence>
<dbReference type="CDD" id="cd00082">
    <property type="entry name" value="HisKA"/>
    <property type="match status" value="1"/>
</dbReference>
<dbReference type="GO" id="GO:0000155">
    <property type="term" value="F:phosphorelay sensor kinase activity"/>
    <property type="evidence" value="ECO:0007669"/>
    <property type="project" value="InterPro"/>
</dbReference>
<feature type="transmembrane region" description="Helical" evidence="7">
    <location>
        <begin position="13"/>
        <end position="33"/>
    </location>
</feature>
<dbReference type="PROSITE" id="PS50885">
    <property type="entry name" value="HAMP"/>
    <property type="match status" value="1"/>
</dbReference>
<dbReference type="InterPro" id="IPR036890">
    <property type="entry name" value="HATPase_C_sf"/>
</dbReference>
<dbReference type="PANTHER" id="PTHR43547">
    <property type="entry name" value="TWO-COMPONENT HISTIDINE KINASE"/>
    <property type="match status" value="1"/>
</dbReference>
<dbReference type="SMART" id="SM00388">
    <property type="entry name" value="HisKA"/>
    <property type="match status" value="1"/>
</dbReference>
<dbReference type="SUPFAM" id="SSF158472">
    <property type="entry name" value="HAMP domain-like"/>
    <property type="match status" value="1"/>
</dbReference>
<dbReference type="InterPro" id="IPR005467">
    <property type="entry name" value="His_kinase_dom"/>
</dbReference>
<feature type="domain" description="Histidine kinase" evidence="8">
    <location>
        <begin position="309"/>
        <end position="527"/>
    </location>
</feature>
<dbReference type="InterPro" id="IPR003594">
    <property type="entry name" value="HATPase_dom"/>
</dbReference>
<feature type="transmembrane region" description="Helical" evidence="7">
    <location>
        <begin position="196"/>
        <end position="215"/>
    </location>
</feature>
<evidence type="ECO:0000256" key="6">
    <source>
        <dbReference type="ARBA" id="ARBA00022777"/>
    </source>
</evidence>
<evidence type="ECO:0000313" key="10">
    <source>
        <dbReference type="EMBL" id="KNX41627.1"/>
    </source>
</evidence>
<evidence type="ECO:0000259" key="9">
    <source>
        <dbReference type="PROSITE" id="PS50885"/>
    </source>
</evidence>
<comment type="catalytic activity">
    <reaction evidence="1">
        <text>ATP + protein L-histidine = ADP + protein N-phospho-L-histidine.</text>
        <dbReference type="EC" id="2.7.13.3"/>
    </reaction>
</comment>
<dbReference type="PRINTS" id="PR00344">
    <property type="entry name" value="BCTRLSENSOR"/>
</dbReference>
<keyword evidence="4" id="KW-0597">Phosphoprotein</keyword>
<dbReference type="AlphaFoldDB" id="A0A0L6CV35"/>
<dbReference type="Gene3D" id="6.10.340.10">
    <property type="match status" value="1"/>
</dbReference>
<dbReference type="SMART" id="SM00304">
    <property type="entry name" value="HAMP"/>
    <property type="match status" value="1"/>
</dbReference>
<dbReference type="InterPro" id="IPR003660">
    <property type="entry name" value="HAMP_dom"/>
</dbReference>
<keyword evidence="7" id="KW-0812">Transmembrane</keyword>
<protein>
    <recommendedName>
        <fullName evidence="3">histidine kinase</fullName>
        <ecNumber evidence="3">2.7.13.3</ecNumber>
    </recommendedName>
</protein>
<comment type="subcellular location">
    <subcellularLocation>
        <location evidence="2">Membrane</location>
    </subcellularLocation>
</comment>
<dbReference type="GO" id="GO:0016020">
    <property type="term" value="C:membrane"/>
    <property type="evidence" value="ECO:0007669"/>
    <property type="project" value="UniProtKB-SubCell"/>
</dbReference>
<evidence type="ECO:0000313" key="11">
    <source>
        <dbReference type="Proteomes" id="UP000037046"/>
    </source>
</evidence>
<keyword evidence="7" id="KW-1133">Transmembrane helix</keyword>
<keyword evidence="6 10" id="KW-0418">Kinase</keyword>
<dbReference type="SMART" id="SM00387">
    <property type="entry name" value="HATPase_c"/>
    <property type="match status" value="1"/>
</dbReference>
<dbReference type="EC" id="2.7.13.3" evidence="3"/>
<dbReference type="SUPFAM" id="SSF47384">
    <property type="entry name" value="Homodimeric domain of signal transducing histidine kinase"/>
    <property type="match status" value="1"/>
</dbReference>
<dbReference type="InterPro" id="IPR003661">
    <property type="entry name" value="HisK_dim/P_dom"/>
</dbReference>
<feature type="domain" description="HAMP" evidence="9">
    <location>
        <begin position="217"/>
        <end position="269"/>
    </location>
</feature>
<evidence type="ECO:0000256" key="5">
    <source>
        <dbReference type="ARBA" id="ARBA00022679"/>
    </source>
</evidence>
<dbReference type="CDD" id="cd00075">
    <property type="entry name" value="HATPase"/>
    <property type="match status" value="1"/>
</dbReference>
<dbReference type="Pfam" id="PF00512">
    <property type="entry name" value="HisKA"/>
    <property type="match status" value="1"/>
</dbReference>
<dbReference type="RefSeq" id="WP_235575797.1">
    <property type="nucleotide sequence ID" value="NZ_LGVV01000020.1"/>
</dbReference>
<keyword evidence="7" id="KW-0472">Membrane</keyword>
<name>A0A0L6CV35_9RHOB</name>